<accession>A0AAD5V2P8</accession>
<comment type="caution">
    <text evidence="2">The sequence shown here is derived from an EMBL/GenBank/DDBJ whole genome shotgun (WGS) entry which is preliminary data.</text>
</comment>
<sequence length="429" mass="48494">MSLIAGPSSKPFLVSPEPAPPSELIDPPGSIPSTIPDPHSTSAERTPMEAARVLPRELWHCAFIFLARDPASLLALCSTCWDFAHEVIFMIRKLRSYSIAPATYDNLQKVLEEIRESPSLAFCIQFLTLQDSSPGVSLTPLSALPHQLMPQLTNLTNFTIRNIHLQAHPSTWYLLGRTMPRVVYLCIEIIHVSSFTDFSSFVSSFPALDCLALDRVSCSKILFPPVVASGPRKTPLRLSTLILKKFATQEELVFLNGFVQWYFRNGAQIPRAVWCDTSTASLPVFSQLLGGIAKGLQFLYFRPSYEVNVIPWKEIFNVPLPELYHVEVNCIQESDVDLLRSIILCRTPEMGHLPDIIISFESGFYEEPTWRNLQRMLPSGYSILRTLLDDYDRLRITFKFMVPESIAFGYVQRRYQGVQSEGSQVIESE</sequence>
<evidence type="ECO:0000313" key="2">
    <source>
        <dbReference type="EMBL" id="KAJ3482821.1"/>
    </source>
</evidence>
<gene>
    <name evidence="2" type="ORF">NLI96_g6724</name>
</gene>
<dbReference type="AlphaFoldDB" id="A0AAD5V2P8"/>
<name>A0AAD5V2P8_9APHY</name>
<proteinExistence type="predicted"/>
<dbReference type="Proteomes" id="UP001212997">
    <property type="component" value="Unassembled WGS sequence"/>
</dbReference>
<evidence type="ECO:0000256" key="1">
    <source>
        <dbReference type="SAM" id="MobiDB-lite"/>
    </source>
</evidence>
<organism evidence="2 3">
    <name type="scientific">Meripilus lineatus</name>
    <dbReference type="NCBI Taxonomy" id="2056292"/>
    <lineage>
        <taxon>Eukaryota</taxon>
        <taxon>Fungi</taxon>
        <taxon>Dikarya</taxon>
        <taxon>Basidiomycota</taxon>
        <taxon>Agaricomycotina</taxon>
        <taxon>Agaricomycetes</taxon>
        <taxon>Polyporales</taxon>
        <taxon>Meripilaceae</taxon>
        <taxon>Meripilus</taxon>
    </lineage>
</organism>
<keyword evidence="3" id="KW-1185">Reference proteome</keyword>
<evidence type="ECO:0000313" key="3">
    <source>
        <dbReference type="Proteomes" id="UP001212997"/>
    </source>
</evidence>
<feature type="region of interest" description="Disordered" evidence="1">
    <location>
        <begin position="1"/>
        <end position="45"/>
    </location>
</feature>
<protein>
    <submittedName>
        <fullName evidence="2">Uncharacterized protein</fullName>
    </submittedName>
</protein>
<reference evidence="2" key="1">
    <citation type="submission" date="2022-07" db="EMBL/GenBank/DDBJ databases">
        <title>Genome Sequence of Physisporinus lineatus.</title>
        <authorList>
            <person name="Buettner E."/>
        </authorList>
    </citation>
    <scope>NUCLEOTIDE SEQUENCE</scope>
    <source>
        <strain evidence="2">VT162</strain>
    </source>
</reference>
<dbReference type="EMBL" id="JANAWD010000255">
    <property type="protein sequence ID" value="KAJ3482821.1"/>
    <property type="molecule type" value="Genomic_DNA"/>
</dbReference>